<dbReference type="SMART" id="SM00863">
    <property type="entry name" value="tRNA_SAD"/>
    <property type="match status" value="1"/>
</dbReference>
<dbReference type="SUPFAM" id="SSF55186">
    <property type="entry name" value="ThrRS/AlaRS common domain"/>
    <property type="match status" value="1"/>
</dbReference>
<evidence type="ECO:0000313" key="5">
    <source>
        <dbReference type="EMBL" id="HIU37403.1"/>
    </source>
</evidence>
<dbReference type="Gene3D" id="2.40.30.130">
    <property type="match status" value="1"/>
</dbReference>
<dbReference type="AlphaFoldDB" id="A0A9D1IHH4"/>
<dbReference type="EMBL" id="DVMY01000066">
    <property type="protein sequence ID" value="HIU37403.1"/>
    <property type="molecule type" value="Genomic_DNA"/>
</dbReference>
<reference evidence="5" key="2">
    <citation type="journal article" date="2021" name="PeerJ">
        <title>Extensive microbial diversity within the chicken gut microbiome revealed by metagenomics and culture.</title>
        <authorList>
            <person name="Gilroy R."/>
            <person name="Ravi A."/>
            <person name="Getino M."/>
            <person name="Pursley I."/>
            <person name="Horton D.L."/>
            <person name="Alikhan N.F."/>
            <person name="Baker D."/>
            <person name="Gharbi K."/>
            <person name="Hall N."/>
            <person name="Watson M."/>
            <person name="Adriaenssens E.M."/>
            <person name="Foster-Nyarko E."/>
            <person name="Jarju S."/>
            <person name="Secka A."/>
            <person name="Antonio M."/>
            <person name="Oren A."/>
            <person name="Chaudhuri R.R."/>
            <person name="La Ragione R."/>
            <person name="Hildebrand F."/>
            <person name="Pallen M.J."/>
        </authorList>
    </citation>
    <scope>NUCLEOTIDE SEQUENCE</scope>
    <source>
        <strain evidence="5">7463</strain>
    </source>
</reference>
<evidence type="ECO:0000256" key="3">
    <source>
        <dbReference type="ARBA" id="ARBA00022833"/>
    </source>
</evidence>
<evidence type="ECO:0000256" key="1">
    <source>
        <dbReference type="ARBA" id="ARBA00001947"/>
    </source>
</evidence>
<reference evidence="5" key="1">
    <citation type="submission" date="2020-10" db="EMBL/GenBank/DDBJ databases">
        <authorList>
            <person name="Gilroy R."/>
        </authorList>
    </citation>
    <scope>NUCLEOTIDE SEQUENCE</scope>
    <source>
        <strain evidence="5">7463</strain>
    </source>
</reference>
<evidence type="ECO:0000256" key="2">
    <source>
        <dbReference type="ARBA" id="ARBA00022723"/>
    </source>
</evidence>
<accession>A0A9D1IHH4</accession>
<dbReference type="InterPro" id="IPR018163">
    <property type="entry name" value="Thr/Ala-tRNA-synth_IIc_edit"/>
</dbReference>
<protein>
    <submittedName>
        <fullName evidence="5">Alanyl-tRNA editing protein</fullName>
    </submittedName>
</protein>
<dbReference type="GO" id="GO:0005524">
    <property type="term" value="F:ATP binding"/>
    <property type="evidence" value="ECO:0007669"/>
    <property type="project" value="InterPro"/>
</dbReference>
<dbReference type="SUPFAM" id="SSF50447">
    <property type="entry name" value="Translation proteins"/>
    <property type="match status" value="1"/>
</dbReference>
<proteinExistence type="predicted"/>
<dbReference type="Gene3D" id="3.30.980.10">
    <property type="entry name" value="Threonyl-trna Synthetase, Chain A, domain 2"/>
    <property type="match status" value="1"/>
</dbReference>
<dbReference type="GO" id="GO:0046872">
    <property type="term" value="F:metal ion binding"/>
    <property type="evidence" value="ECO:0007669"/>
    <property type="project" value="UniProtKB-KW"/>
</dbReference>
<organism evidence="5 6">
    <name type="scientific">Candidatus Aphodousia faecigallinarum</name>
    <dbReference type="NCBI Taxonomy" id="2840677"/>
    <lineage>
        <taxon>Bacteria</taxon>
        <taxon>Pseudomonadati</taxon>
        <taxon>Pseudomonadota</taxon>
        <taxon>Betaproteobacteria</taxon>
        <taxon>Burkholderiales</taxon>
        <taxon>Sutterellaceae</taxon>
        <taxon>Sutterellaceae incertae sedis</taxon>
        <taxon>Candidatus Aphodousia</taxon>
    </lineage>
</organism>
<comment type="caution">
    <text evidence="5">The sequence shown here is derived from an EMBL/GenBank/DDBJ whole genome shotgun (WGS) entry which is preliminary data.</text>
</comment>
<dbReference type="InterPro" id="IPR012947">
    <property type="entry name" value="tRNA_SAD"/>
</dbReference>
<comment type="cofactor">
    <cofactor evidence="1">
        <name>Zn(2+)</name>
        <dbReference type="ChEBI" id="CHEBI:29105"/>
    </cofactor>
</comment>
<dbReference type="InterPro" id="IPR009000">
    <property type="entry name" value="Transl_B-barrel_sf"/>
</dbReference>
<dbReference type="InterPro" id="IPR051335">
    <property type="entry name" value="Alanyl-tRNA_Editing_Enzymes"/>
</dbReference>
<gene>
    <name evidence="5" type="ORF">IAC56_03920</name>
</gene>
<sequence>MSEALYLNDDRTTDRAKVLSCEPTENGLWAVRLDHTIFHPQGGGQPSDVGTINGVDVIKALHTPEGIVHLIASPVDGDVELQIDAEKRLLHTRLHSAGHIIGFVGDQLGWRATKGNHFPGESRVTFEPPAPDEIELIEPSIFEEKVNRIISMNLPRVITERDGLRMVTWGGLRAYPCGGTHVRNTTDIGAVHISKIKLKKGQITVSYSLA</sequence>
<evidence type="ECO:0000313" key="6">
    <source>
        <dbReference type="Proteomes" id="UP000824083"/>
    </source>
</evidence>
<dbReference type="Pfam" id="PF07973">
    <property type="entry name" value="tRNA_SAD"/>
    <property type="match status" value="1"/>
</dbReference>
<name>A0A9D1IHH4_9BURK</name>
<keyword evidence="2" id="KW-0479">Metal-binding</keyword>
<keyword evidence="3" id="KW-0862">Zinc</keyword>
<dbReference type="GO" id="GO:0004812">
    <property type="term" value="F:aminoacyl-tRNA ligase activity"/>
    <property type="evidence" value="ECO:0007669"/>
    <property type="project" value="InterPro"/>
</dbReference>
<dbReference type="PANTHER" id="PTHR43462">
    <property type="entry name" value="ALANYL-TRNA EDITING PROTEIN"/>
    <property type="match status" value="1"/>
</dbReference>
<dbReference type="PANTHER" id="PTHR43462:SF2">
    <property type="entry name" value="THREONYL AND ALANYL TRNA SYNTHETASE SECOND ADDITIONAL DOMAIN-CONTAINING PROTEIN"/>
    <property type="match status" value="1"/>
</dbReference>
<dbReference type="GO" id="GO:0043039">
    <property type="term" value="P:tRNA aminoacylation"/>
    <property type="evidence" value="ECO:0007669"/>
    <property type="project" value="InterPro"/>
</dbReference>
<evidence type="ECO:0000259" key="4">
    <source>
        <dbReference type="SMART" id="SM00863"/>
    </source>
</evidence>
<feature type="domain" description="Threonyl/alanyl tRNA synthetase SAD" evidence="4">
    <location>
        <begin position="164"/>
        <end position="204"/>
    </location>
</feature>
<dbReference type="Proteomes" id="UP000824083">
    <property type="component" value="Unassembled WGS sequence"/>
</dbReference>